<protein>
    <submittedName>
        <fullName evidence="2">SFRICE_018747</fullName>
    </submittedName>
</protein>
<dbReference type="EMBL" id="ODYU01009095">
    <property type="protein sequence ID" value="SOQ53268.1"/>
    <property type="molecule type" value="Genomic_DNA"/>
</dbReference>
<feature type="compositionally biased region" description="Polar residues" evidence="1">
    <location>
        <begin position="140"/>
        <end position="153"/>
    </location>
</feature>
<accession>A0A2H1WJQ5</accession>
<evidence type="ECO:0000256" key="1">
    <source>
        <dbReference type="SAM" id="MobiDB-lite"/>
    </source>
</evidence>
<name>A0A2H1WJQ5_SPOFR</name>
<evidence type="ECO:0000313" key="2">
    <source>
        <dbReference type="EMBL" id="SOQ53268.1"/>
    </source>
</evidence>
<dbReference type="AlphaFoldDB" id="A0A2H1WJQ5"/>
<reference evidence="2" key="1">
    <citation type="submission" date="2016-07" db="EMBL/GenBank/DDBJ databases">
        <authorList>
            <person name="Bretaudeau A."/>
        </authorList>
    </citation>
    <scope>NUCLEOTIDE SEQUENCE</scope>
    <source>
        <strain evidence="2">Rice</strain>
        <tissue evidence="2">Whole body</tissue>
    </source>
</reference>
<gene>
    <name evidence="2" type="ORF">SFRICE_018747</name>
</gene>
<sequence length="168" mass="18558">MESGTIYFHVSINHGIWVYWHPPWAGGAVAGTVHTYRQRHRVKLVTLRSASLGDFWKNFGVKLGGRVRGLRAPLPSHGTGCSTAIFDEVRQSPRSVSRNAAHEYEPLAWLETRRVPHQTVTYSPRTLVPVSLARVPAPWWSSQPQQVGSSADSRSAHHGATTISTQSG</sequence>
<feature type="region of interest" description="Disordered" evidence="1">
    <location>
        <begin position="140"/>
        <end position="168"/>
    </location>
</feature>
<proteinExistence type="predicted"/>
<organism evidence="2">
    <name type="scientific">Spodoptera frugiperda</name>
    <name type="common">Fall armyworm</name>
    <dbReference type="NCBI Taxonomy" id="7108"/>
    <lineage>
        <taxon>Eukaryota</taxon>
        <taxon>Metazoa</taxon>
        <taxon>Ecdysozoa</taxon>
        <taxon>Arthropoda</taxon>
        <taxon>Hexapoda</taxon>
        <taxon>Insecta</taxon>
        <taxon>Pterygota</taxon>
        <taxon>Neoptera</taxon>
        <taxon>Endopterygota</taxon>
        <taxon>Lepidoptera</taxon>
        <taxon>Glossata</taxon>
        <taxon>Ditrysia</taxon>
        <taxon>Noctuoidea</taxon>
        <taxon>Noctuidae</taxon>
        <taxon>Amphipyrinae</taxon>
        <taxon>Spodoptera</taxon>
    </lineage>
</organism>